<evidence type="ECO:0000313" key="1">
    <source>
        <dbReference type="EMBL" id="GHH37726.1"/>
    </source>
</evidence>
<reference evidence="2" key="1">
    <citation type="journal article" date="2019" name="Int. J. Syst. Evol. Microbiol.">
        <title>The Global Catalogue of Microorganisms (GCM) 10K type strain sequencing project: providing services to taxonomists for standard genome sequencing and annotation.</title>
        <authorList>
            <consortium name="The Broad Institute Genomics Platform"/>
            <consortium name="The Broad Institute Genome Sequencing Center for Infectious Disease"/>
            <person name="Wu L."/>
            <person name="Ma J."/>
        </authorList>
    </citation>
    <scope>NUCLEOTIDE SEQUENCE [LARGE SCALE GENOMIC DNA]</scope>
    <source>
        <strain evidence="2">CGMCC 4.7683</strain>
    </source>
</reference>
<keyword evidence="2" id="KW-1185">Reference proteome</keyword>
<dbReference type="Pfam" id="PF02423">
    <property type="entry name" value="OCD_Mu_crystall"/>
    <property type="match status" value="1"/>
</dbReference>
<proteinExistence type="predicted"/>
<dbReference type="InterPro" id="IPR003462">
    <property type="entry name" value="ODC_Mu_crystall"/>
</dbReference>
<dbReference type="Gene3D" id="3.30.1780.10">
    <property type="entry name" value="ornithine cyclodeaminase, domain 1"/>
    <property type="match status" value="1"/>
</dbReference>
<dbReference type="Gene3D" id="3.40.50.720">
    <property type="entry name" value="NAD(P)-binding Rossmann-like Domain"/>
    <property type="match status" value="1"/>
</dbReference>
<dbReference type="InterPro" id="IPR023401">
    <property type="entry name" value="ODC_N"/>
</dbReference>
<dbReference type="PIRSF" id="PIRSF001439">
    <property type="entry name" value="CryM"/>
    <property type="match status" value="1"/>
</dbReference>
<dbReference type="PANTHER" id="PTHR13812">
    <property type="entry name" value="KETIMINE REDUCTASE MU-CRYSTALLIN"/>
    <property type="match status" value="1"/>
</dbReference>
<gene>
    <name evidence="1" type="primary">ocd</name>
    <name evidence="1" type="ORF">GCM10017790_82450</name>
</gene>
<dbReference type="Proteomes" id="UP000635387">
    <property type="component" value="Unassembled WGS sequence"/>
</dbReference>
<evidence type="ECO:0000313" key="2">
    <source>
        <dbReference type="Proteomes" id="UP000635387"/>
    </source>
</evidence>
<sequence>MTGSTGGTMENLWLADVLARPAPESVRFLGRAEVVECLAKVDVVAAVKDALMSHHLGRTILPSEAYLSWTNRHGAYSRSIGMPGAVLADGAEGAYGMKIINASVSNPEFGLERAGGLGLCFDARTARVTAVMEVGVLSAVRTAAVTAIAVEAAGYQAIRSLAVVGCGTQARVHLALLIARCPELSRVVLCDVRRTVAQSLAGELASRHPGISFTVAATPAEAMAEAETTVFLTTVADGYVQPDWVRPGSLLVNVSLGDLTDEVLTGASALFVDDVQLIVENPRRPLGRLIGEGRIAAKTGTDRPSITATLGELLAGETVAQRPDTGYVVVNPFGLGILDVALFGAVLRQADDADIGQALELV</sequence>
<name>A0ABQ3MCA7_9PSEU</name>
<dbReference type="EMBL" id="BNAY01000016">
    <property type="protein sequence ID" value="GHH37726.1"/>
    <property type="molecule type" value="Genomic_DNA"/>
</dbReference>
<dbReference type="PANTHER" id="PTHR13812:SF19">
    <property type="entry name" value="KETIMINE REDUCTASE MU-CRYSTALLIN"/>
    <property type="match status" value="1"/>
</dbReference>
<dbReference type="SUPFAM" id="SSF51735">
    <property type="entry name" value="NAD(P)-binding Rossmann-fold domains"/>
    <property type="match status" value="1"/>
</dbReference>
<dbReference type="InterPro" id="IPR036291">
    <property type="entry name" value="NAD(P)-bd_dom_sf"/>
</dbReference>
<comment type="caution">
    <text evidence="1">The sequence shown here is derived from an EMBL/GenBank/DDBJ whole genome shotgun (WGS) entry which is preliminary data.</text>
</comment>
<accession>A0ABQ3MCA7</accession>
<organism evidence="1 2">
    <name type="scientific">Amycolatopsis oliviviridis</name>
    <dbReference type="NCBI Taxonomy" id="1471590"/>
    <lineage>
        <taxon>Bacteria</taxon>
        <taxon>Bacillati</taxon>
        <taxon>Actinomycetota</taxon>
        <taxon>Actinomycetes</taxon>
        <taxon>Pseudonocardiales</taxon>
        <taxon>Pseudonocardiaceae</taxon>
        <taxon>Amycolatopsis</taxon>
    </lineage>
</organism>
<protein>
    <submittedName>
        <fullName evidence="1">Ornithine cyclodeaminase</fullName>
    </submittedName>
</protein>